<reference evidence="2" key="1">
    <citation type="submission" date="2022-06" db="EMBL/GenBank/DDBJ databases">
        <title>Vallitalea longa sp. nov., an anaerobic bacterium isolated from marine sediment.</title>
        <authorList>
            <person name="Hirano S."/>
            <person name="Terahara T."/>
            <person name="Mori K."/>
            <person name="Hamada M."/>
            <person name="Matsumoto R."/>
            <person name="Kobayashi T."/>
        </authorList>
    </citation>
    <scope>NUCLEOTIDE SEQUENCE</scope>
    <source>
        <strain evidence="2">SH18-1</strain>
    </source>
</reference>
<dbReference type="AlphaFoldDB" id="A0A9W6DI90"/>
<accession>A0A9W6DI90</accession>
<dbReference type="Pfam" id="PF14588">
    <property type="entry name" value="YjgF_endoribonc"/>
    <property type="match status" value="1"/>
</dbReference>
<dbReference type="RefSeq" id="WP_281819723.1">
    <property type="nucleotide sequence ID" value="NZ_BRLB01000029.1"/>
</dbReference>
<protein>
    <recommendedName>
        <fullName evidence="1">Endoribonuclease L-PSP/chorismate mutase-like domain-containing protein</fullName>
    </recommendedName>
</protein>
<dbReference type="InterPro" id="IPR035959">
    <property type="entry name" value="RutC-like_sf"/>
</dbReference>
<keyword evidence="3" id="KW-1185">Reference proteome</keyword>
<evidence type="ECO:0000259" key="1">
    <source>
        <dbReference type="Pfam" id="PF14588"/>
    </source>
</evidence>
<dbReference type="CDD" id="cd02199">
    <property type="entry name" value="YjgF_YER057c_UK114_like_1"/>
    <property type="match status" value="1"/>
</dbReference>
<comment type="caution">
    <text evidence="2">The sequence shown here is derived from an EMBL/GenBank/DDBJ whole genome shotgun (WGS) entry which is preliminary data.</text>
</comment>
<evidence type="ECO:0000313" key="2">
    <source>
        <dbReference type="EMBL" id="GKX32253.1"/>
    </source>
</evidence>
<dbReference type="Gene3D" id="3.30.1330.40">
    <property type="entry name" value="RutC-like"/>
    <property type="match status" value="1"/>
</dbReference>
<evidence type="ECO:0000313" key="3">
    <source>
        <dbReference type="Proteomes" id="UP001144256"/>
    </source>
</evidence>
<dbReference type="EMBL" id="BRLB01000029">
    <property type="protein sequence ID" value="GKX32253.1"/>
    <property type="molecule type" value="Genomic_DNA"/>
</dbReference>
<dbReference type="Proteomes" id="UP001144256">
    <property type="component" value="Unassembled WGS sequence"/>
</dbReference>
<name>A0A9W6DI90_9FIRM</name>
<sequence>MNVYENLKKMNIELPKAPPLGGVYTPVKRVGNLLFTAGQGATKDGIPTIAGKVGKDLTIEQGKEAAKGACLNMLSCLHAYTGDLNKIKNVVKILGFVASAEGFADQPQVMNGASQFLVDVFGDKGQHARSAIGTNELPGGLAVEIEGIFEIEE</sequence>
<gene>
    <name evidence="2" type="ORF">SH1V18_47330</name>
</gene>
<dbReference type="SUPFAM" id="SSF55298">
    <property type="entry name" value="YjgF-like"/>
    <property type="match status" value="1"/>
</dbReference>
<dbReference type="InterPro" id="IPR013813">
    <property type="entry name" value="Endoribo_LPSP/chorism_mut-like"/>
</dbReference>
<dbReference type="PANTHER" id="PTHR43760">
    <property type="entry name" value="ENDORIBONUCLEASE-RELATED"/>
    <property type="match status" value="1"/>
</dbReference>
<dbReference type="PANTHER" id="PTHR43760:SF1">
    <property type="entry name" value="ENDORIBONUCLEASE L-PSP_CHORISMATE MUTASE-LIKE DOMAIN-CONTAINING PROTEIN"/>
    <property type="match status" value="1"/>
</dbReference>
<organism evidence="2 3">
    <name type="scientific">Vallitalea longa</name>
    <dbReference type="NCBI Taxonomy" id="2936439"/>
    <lineage>
        <taxon>Bacteria</taxon>
        <taxon>Bacillati</taxon>
        <taxon>Bacillota</taxon>
        <taxon>Clostridia</taxon>
        <taxon>Lachnospirales</taxon>
        <taxon>Vallitaleaceae</taxon>
        <taxon>Vallitalea</taxon>
    </lineage>
</organism>
<proteinExistence type="predicted"/>
<feature type="domain" description="Endoribonuclease L-PSP/chorismate mutase-like" evidence="1">
    <location>
        <begin position="10"/>
        <end position="135"/>
    </location>
</feature>